<evidence type="ECO:0000259" key="1">
    <source>
        <dbReference type="Pfam" id="PF01521"/>
    </source>
</evidence>
<protein>
    <recommendedName>
        <fullName evidence="1">Core domain-containing protein</fullName>
    </recommendedName>
</protein>
<dbReference type="Pfam" id="PF01521">
    <property type="entry name" value="Fe-S_biosyn"/>
    <property type="match status" value="1"/>
</dbReference>
<dbReference type="RefSeq" id="WP_081495875.1">
    <property type="nucleotide sequence ID" value="NZ_AUAW01000004.1"/>
</dbReference>
<proteinExistence type="predicted"/>
<sequence length="120" mass="13731">MMDLTFSDEAQTKLAPKMTAGDVLLLDLDDGIGPLSPYLKENGLMYQLFICPKTKVPSSFTKHFQTSLGPVYFTDVTEVYLDEHMKITYKPVQNRFELQSDQQIMESSLDLVNLNEQKNF</sequence>
<dbReference type="SUPFAM" id="SSF89360">
    <property type="entry name" value="HesB-like domain"/>
    <property type="match status" value="1"/>
</dbReference>
<dbReference type="InterPro" id="IPR000361">
    <property type="entry name" value="ATAP_core_dom"/>
</dbReference>
<dbReference type="EMBL" id="AZFF01000002">
    <property type="protein sequence ID" value="KRL56946.1"/>
    <property type="molecule type" value="Genomic_DNA"/>
</dbReference>
<name>A0A0R1RSD0_9LACO</name>
<evidence type="ECO:0000313" key="2">
    <source>
        <dbReference type="EMBL" id="KRL56946.1"/>
    </source>
</evidence>
<evidence type="ECO:0000313" key="3">
    <source>
        <dbReference type="Proteomes" id="UP000051999"/>
    </source>
</evidence>
<dbReference type="OrthoDB" id="2361502at2"/>
<reference evidence="2 3" key="1">
    <citation type="journal article" date="2015" name="Genome Announc.">
        <title>Expanding the biotechnology potential of lactobacilli through comparative genomics of 213 strains and associated genera.</title>
        <authorList>
            <person name="Sun Z."/>
            <person name="Harris H.M."/>
            <person name="McCann A."/>
            <person name="Guo C."/>
            <person name="Argimon S."/>
            <person name="Zhang W."/>
            <person name="Yang X."/>
            <person name="Jeffery I.B."/>
            <person name="Cooney J.C."/>
            <person name="Kagawa T.F."/>
            <person name="Liu W."/>
            <person name="Song Y."/>
            <person name="Salvetti E."/>
            <person name="Wrobel A."/>
            <person name="Rasinkangas P."/>
            <person name="Parkhill J."/>
            <person name="Rea M.C."/>
            <person name="O'Sullivan O."/>
            <person name="Ritari J."/>
            <person name="Douillard F.P."/>
            <person name="Paul Ross R."/>
            <person name="Yang R."/>
            <person name="Briner A.E."/>
            <person name="Felis G.E."/>
            <person name="de Vos W.M."/>
            <person name="Barrangou R."/>
            <person name="Klaenhammer T.R."/>
            <person name="Caufield P.W."/>
            <person name="Cui Y."/>
            <person name="Zhang H."/>
            <person name="O'Toole P.W."/>
        </authorList>
    </citation>
    <scope>NUCLEOTIDE SEQUENCE [LARGE SCALE GENOMIC DNA]</scope>
    <source>
        <strain evidence="2 3">DSM 15814</strain>
    </source>
</reference>
<dbReference type="Gene3D" id="2.60.300.12">
    <property type="entry name" value="HesB-like domain"/>
    <property type="match status" value="1"/>
</dbReference>
<dbReference type="Proteomes" id="UP000051999">
    <property type="component" value="Unassembled WGS sequence"/>
</dbReference>
<gene>
    <name evidence="2" type="ORF">FD35_GL001242</name>
</gene>
<keyword evidence="3" id="KW-1185">Reference proteome</keyword>
<organism evidence="2 3">
    <name type="scientific">Furfurilactobacillus rossiae DSM 15814</name>
    <dbReference type="NCBI Taxonomy" id="1114972"/>
    <lineage>
        <taxon>Bacteria</taxon>
        <taxon>Bacillati</taxon>
        <taxon>Bacillota</taxon>
        <taxon>Bacilli</taxon>
        <taxon>Lactobacillales</taxon>
        <taxon>Lactobacillaceae</taxon>
        <taxon>Furfurilactobacillus</taxon>
    </lineage>
</organism>
<dbReference type="STRING" id="1114972.FD35_GL001242"/>
<dbReference type="PATRIC" id="fig|1114972.6.peg.1259"/>
<accession>A0A0R1RSD0</accession>
<dbReference type="InterPro" id="IPR035903">
    <property type="entry name" value="HesB-like_dom_sf"/>
</dbReference>
<comment type="caution">
    <text evidence="2">The sequence shown here is derived from an EMBL/GenBank/DDBJ whole genome shotgun (WGS) entry which is preliminary data.</text>
</comment>
<feature type="domain" description="Core" evidence="1">
    <location>
        <begin position="2"/>
        <end position="112"/>
    </location>
</feature>
<dbReference type="AlphaFoldDB" id="A0A0R1RSD0"/>